<evidence type="ECO:0000256" key="11">
    <source>
        <dbReference type="SAM" id="MobiDB-lite"/>
    </source>
</evidence>
<keyword evidence="6 10" id="KW-0067">ATP-binding</keyword>
<dbReference type="GO" id="GO:0043235">
    <property type="term" value="C:receptor complex"/>
    <property type="evidence" value="ECO:0007669"/>
    <property type="project" value="TreeGrafter"/>
</dbReference>
<dbReference type="GO" id="GO:0012505">
    <property type="term" value="C:endomembrane system"/>
    <property type="evidence" value="ECO:0007669"/>
    <property type="project" value="UniProtKB-SubCell"/>
</dbReference>
<feature type="compositionally biased region" description="Polar residues" evidence="11">
    <location>
        <begin position="576"/>
        <end position="603"/>
    </location>
</feature>
<dbReference type="InterPro" id="IPR000719">
    <property type="entry name" value="Prot_kinase_dom"/>
</dbReference>
<feature type="compositionally biased region" description="Polar residues" evidence="11">
    <location>
        <begin position="790"/>
        <end position="800"/>
    </location>
</feature>
<keyword evidence="3" id="KW-0808">Transferase</keyword>
<sequence>MADSRGSMFVSGLLATVLMVSVCRADGYVIKLSNFTVHRIDPAEYQIGEDTDVTFSANLTTVDATPMDDTTDNINILFVVLSLNGGQTLGNTSVDLAWDRLQAGRSENIKGTARVRVGWSACNASSEPKLCAGVQSVNLRQEDMDCLQLGKDIADGGAGQINCVVGVEPYIIALPIVMFLLLAILIVFLCWKCMKRRRNNDLSDGDKQPSDYLARSRKSLAHIYEDISRRVANVHMPFRRPGHTHDAENNYQTTVSATDGTANDAFRMEIETDSQGETKSSIQDDADETAPSSPSLSLMDPFAKRPSQPNAYTVVDPSLICKLSPLRVQVTIEGIPTGETNDDEIEELGDDIEELDDGGYATTLRSPESGHATAIDSCDTPAVTPVIVPLKTGDEEDMWGPDSLRNRAPSVDIPLRNAPDLPSDSDPESEPPAPDPNPHQEQTHNHPADHTRPPPSDPVTDPIDPDPGYDPDLDSPYLQGIPKPATHNQSAVPTRLAPSNPMTDSIDPDPDYNPDLDSPYLQGIPKPARKPQRRHVAHHNPESNRSDSYSDPNRDSDDEKPELPPRRRPDPDPQISGDTVTPLTNGTSHSKPNPDPNQISNSFSDEEPLPELPPKPSPKLPLVRDPSPGPRPDPGLTLTDPIALPDLVPTRKSRDEQTTEDMPSSPSSPVSAGDESKKPKLTAKPRRLSEKDIGDSGKPKLPAKPRTLSEKDIGDSGKPILAQRPRLPSKPKTRGSKSDPGFPNDVQSVEDWSSRSTSSVSNTPPKNRPPPLSVYKPQEDRISHFPSVTPRLQKSPSPSHKASVDPKKMEKAFRTVRDSTAKPPNPAEFDIEPDALHQVATTRMSLSDPEFMKAIMEVYLSLMYETSNGEDDYEVAVQREQERLEVDEGPAVEPRVLMRRKSMSAQLTLRKKRKTVQSGDVYVNQWNKQWEFNRANLSVEREKPLGEGQFGKVYKALAKGVKGREGDTLVAVKELKDGAGAEEKDEFLKELAIHTIMKTHPHVVELLGCCIRDEPICIITEYLSGGNLLGFLRSKPPRETGKDLIRHYLAKFGLHISRGMAYVSQMEIVHRDLAARNILISEEEVCKVSDFGFARDIFGIGCYPRAPDKAPIRWYAPESILDNLFSTKSDVWSFGILLFEISTLGRVAPYTKCSNEEVRFKVSAGIPPKRPPNCDDELFSIMTKCWQKNPEDRPSFSELVDIFEDVQDMYPDPTKVEDDELLNEEDEEEAF</sequence>
<feature type="compositionally biased region" description="Acidic residues" evidence="11">
    <location>
        <begin position="1217"/>
        <end position="1231"/>
    </location>
</feature>
<keyword evidence="7 12" id="KW-0472">Membrane</keyword>
<reference evidence="15" key="1">
    <citation type="submission" date="2022-11" db="UniProtKB">
        <authorList>
            <consortium name="EnsemblMetazoa"/>
        </authorList>
    </citation>
    <scope>IDENTIFICATION</scope>
</reference>
<dbReference type="Gene3D" id="1.10.510.10">
    <property type="entry name" value="Transferase(Phosphotransferase) domain 1"/>
    <property type="match status" value="1"/>
</dbReference>
<dbReference type="GeneID" id="119725462"/>
<dbReference type="Proteomes" id="UP000887568">
    <property type="component" value="Unplaced"/>
</dbReference>
<dbReference type="InterPro" id="IPR050122">
    <property type="entry name" value="RTK"/>
</dbReference>
<dbReference type="GO" id="GO:0005886">
    <property type="term" value="C:plasma membrane"/>
    <property type="evidence" value="ECO:0007669"/>
    <property type="project" value="TreeGrafter"/>
</dbReference>
<evidence type="ECO:0000313" key="15">
    <source>
        <dbReference type="EnsemblMetazoa" id="XP_038052798.1"/>
    </source>
</evidence>
<feature type="signal peptide" evidence="13">
    <location>
        <begin position="1"/>
        <end position="25"/>
    </location>
</feature>
<name>A0A913ZLX3_PATMI</name>
<feature type="compositionally biased region" description="Basic and acidic residues" evidence="11">
    <location>
        <begin position="552"/>
        <end position="571"/>
    </location>
</feature>
<dbReference type="GO" id="GO:0004714">
    <property type="term" value="F:transmembrane receptor protein tyrosine kinase activity"/>
    <property type="evidence" value="ECO:0007669"/>
    <property type="project" value="UniProtKB-EC"/>
</dbReference>
<dbReference type="GO" id="GO:0050793">
    <property type="term" value="P:regulation of developmental process"/>
    <property type="evidence" value="ECO:0007669"/>
    <property type="project" value="UniProtKB-ARBA"/>
</dbReference>
<dbReference type="Gene3D" id="3.30.200.20">
    <property type="entry name" value="Phosphorylase Kinase, domain 1"/>
    <property type="match status" value="1"/>
</dbReference>
<dbReference type="InterPro" id="IPR001245">
    <property type="entry name" value="Ser-Thr/Tyr_kinase_cat_dom"/>
</dbReference>
<evidence type="ECO:0000259" key="14">
    <source>
        <dbReference type="PROSITE" id="PS50011"/>
    </source>
</evidence>
<dbReference type="InterPro" id="IPR020635">
    <property type="entry name" value="Tyr_kinase_cat_dom"/>
</dbReference>
<keyword evidence="13" id="KW-0732">Signal</keyword>
<evidence type="ECO:0000256" key="12">
    <source>
        <dbReference type="SAM" id="Phobius"/>
    </source>
</evidence>
<dbReference type="PANTHER" id="PTHR24416:SF621">
    <property type="entry name" value="TYROSINE KINASE RECEPTOR CAD96CA"/>
    <property type="match status" value="1"/>
</dbReference>
<keyword evidence="12" id="KW-0812">Transmembrane</keyword>
<keyword evidence="4 10" id="KW-0547">Nucleotide-binding</keyword>
<evidence type="ECO:0000256" key="9">
    <source>
        <dbReference type="ARBA" id="ARBA00051243"/>
    </source>
</evidence>
<protein>
    <recommendedName>
        <fullName evidence="14">Protein kinase domain-containing protein</fullName>
    </recommendedName>
</protein>
<evidence type="ECO:0000256" key="5">
    <source>
        <dbReference type="ARBA" id="ARBA00022777"/>
    </source>
</evidence>
<dbReference type="EnsemblMetazoa" id="XM_038196870.1">
    <property type="protein sequence ID" value="XP_038052798.1"/>
    <property type="gene ID" value="LOC119725462"/>
</dbReference>
<feature type="region of interest" description="Disordered" evidence="11">
    <location>
        <begin position="391"/>
        <end position="808"/>
    </location>
</feature>
<feature type="domain" description="Protein kinase" evidence="14">
    <location>
        <begin position="939"/>
        <end position="1210"/>
    </location>
</feature>
<keyword evidence="8" id="KW-0829">Tyrosine-protein kinase</keyword>
<dbReference type="InterPro" id="IPR011009">
    <property type="entry name" value="Kinase-like_dom_sf"/>
</dbReference>
<feature type="region of interest" description="Disordered" evidence="11">
    <location>
        <begin position="272"/>
        <end position="304"/>
    </location>
</feature>
<evidence type="ECO:0000256" key="3">
    <source>
        <dbReference type="ARBA" id="ARBA00022679"/>
    </source>
</evidence>
<dbReference type="SUPFAM" id="SSF56112">
    <property type="entry name" value="Protein kinase-like (PK-like)"/>
    <property type="match status" value="1"/>
</dbReference>
<feature type="compositionally biased region" description="Low complexity" evidence="11">
    <location>
        <begin position="749"/>
        <end position="761"/>
    </location>
</feature>
<feature type="compositionally biased region" description="Basic and acidic residues" evidence="11">
    <location>
        <begin position="687"/>
        <end position="698"/>
    </location>
</feature>
<feature type="chain" id="PRO_5037892484" description="Protein kinase domain-containing protein" evidence="13">
    <location>
        <begin position="26"/>
        <end position="1231"/>
    </location>
</feature>
<feature type="compositionally biased region" description="Polar residues" evidence="11">
    <location>
        <begin position="273"/>
        <end position="283"/>
    </location>
</feature>
<accession>A0A913ZLX3</accession>
<feature type="compositionally biased region" description="Polar residues" evidence="11">
    <location>
        <begin position="660"/>
        <end position="670"/>
    </location>
</feature>
<dbReference type="GO" id="GO:0048468">
    <property type="term" value="P:cell development"/>
    <property type="evidence" value="ECO:0007669"/>
    <property type="project" value="UniProtKB-ARBA"/>
</dbReference>
<evidence type="ECO:0000256" key="10">
    <source>
        <dbReference type="PROSITE-ProRule" id="PRU10141"/>
    </source>
</evidence>
<dbReference type="InterPro" id="IPR017441">
    <property type="entry name" value="Protein_kinase_ATP_BS"/>
</dbReference>
<dbReference type="PROSITE" id="PS00107">
    <property type="entry name" value="PROTEIN_KINASE_ATP"/>
    <property type="match status" value="1"/>
</dbReference>
<evidence type="ECO:0000256" key="2">
    <source>
        <dbReference type="ARBA" id="ARBA00004308"/>
    </source>
</evidence>
<dbReference type="AlphaFoldDB" id="A0A913ZLX3"/>
<feature type="transmembrane region" description="Helical" evidence="12">
    <location>
        <begin position="170"/>
        <end position="191"/>
    </location>
</feature>
<dbReference type="PANTHER" id="PTHR24416">
    <property type="entry name" value="TYROSINE-PROTEIN KINASE RECEPTOR"/>
    <property type="match status" value="1"/>
</dbReference>
<proteinExistence type="predicted"/>
<dbReference type="GO" id="GO:0030182">
    <property type="term" value="P:neuron differentiation"/>
    <property type="evidence" value="ECO:0007669"/>
    <property type="project" value="UniProtKB-ARBA"/>
</dbReference>
<comment type="subcellular location">
    <subcellularLocation>
        <location evidence="2">Endomembrane system</location>
    </subcellularLocation>
    <subcellularLocation>
        <location evidence="1">Membrane</location>
        <topology evidence="1">Single-pass membrane protein</topology>
    </subcellularLocation>
</comment>
<dbReference type="RefSeq" id="XP_038052798.1">
    <property type="nucleotide sequence ID" value="XM_038196870.1"/>
</dbReference>
<comment type="catalytic activity">
    <reaction evidence="9">
        <text>L-tyrosyl-[protein] + ATP = O-phospho-L-tyrosyl-[protein] + ADP + H(+)</text>
        <dbReference type="Rhea" id="RHEA:10596"/>
        <dbReference type="Rhea" id="RHEA-COMP:10136"/>
        <dbReference type="Rhea" id="RHEA-COMP:20101"/>
        <dbReference type="ChEBI" id="CHEBI:15378"/>
        <dbReference type="ChEBI" id="CHEBI:30616"/>
        <dbReference type="ChEBI" id="CHEBI:46858"/>
        <dbReference type="ChEBI" id="CHEBI:61978"/>
        <dbReference type="ChEBI" id="CHEBI:456216"/>
        <dbReference type="EC" id="2.7.10.1"/>
    </reaction>
</comment>
<dbReference type="CDD" id="cd00192">
    <property type="entry name" value="PTKc"/>
    <property type="match status" value="1"/>
</dbReference>
<dbReference type="OMA" id="ICKCELP"/>
<keyword evidence="12" id="KW-1133">Transmembrane helix</keyword>
<evidence type="ECO:0000256" key="8">
    <source>
        <dbReference type="ARBA" id="ARBA00023137"/>
    </source>
</evidence>
<feature type="compositionally biased region" description="Basic residues" evidence="11">
    <location>
        <begin position="527"/>
        <end position="538"/>
    </location>
</feature>
<organism evidence="15 16">
    <name type="scientific">Patiria miniata</name>
    <name type="common">Bat star</name>
    <name type="synonym">Asterina miniata</name>
    <dbReference type="NCBI Taxonomy" id="46514"/>
    <lineage>
        <taxon>Eukaryota</taxon>
        <taxon>Metazoa</taxon>
        <taxon>Echinodermata</taxon>
        <taxon>Eleutherozoa</taxon>
        <taxon>Asterozoa</taxon>
        <taxon>Asteroidea</taxon>
        <taxon>Valvatacea</taxon>
        <taxon>Valvatida</taxon>
        <taxon>Asterinidae</taxon>
        <taxon>Patiria</taxon>
    </lineage>
</organism>
<evidence type="ECO:0000313" key="16">
    <source>
        <dbReference type="Proteomes" id="UP000887568"/>
    </source>
</evidence>
<evidence type="ECO:0000256" key="4">
    <source>
        <dbReference type="ARBA" id="ARBA00022741"/>
    </source>
</evidence>
<evidence type="ECO:0000256" key="13">
    <source>
        <dbReference type="SAM" id="SignalP"/>
    </source>
</evidence>
<evidence type="ECO:0000256" key="1">
    <source>
        <dbReference type="ARBA" id="ARBA00004167"/>
    </source>
</evidence>
<feature type="compositionally biased region" description="Basic and acidic residues" evidence="11">
    <location>
        <begin position="441"/>
        <end position="452"/>
    </location>
</feature>
<dbReference type="FunFam" id="1.10.510.10:FF:001512">
    <property type="entry name" value="Receptor tyrosine-protein kinase erbB-2"/>
    <property type="match status" value="1"/>
</dbReference>
<dbReference type="InterPro" id="IPR008266">
    <property type="entry name" value="Tyr_kinase_AS"/>
</dbReference>
<feature type="compositionally biased region" description="Acidic residues" evidence="11">
    <location>
        <begin position="463"/>
        <end position="473"/>
    </location>
</feature>
<dbReference type="GO" id="GO:0007169">
    <property type="term" value="P:cell surface receptor protein tyrosine kinase signaling pathway"/>
    <property type="evidence" value="ECO:0007669"/>
    <property type="project" value="TreeGrafter"/>
</dbReference>
<feature type="compositionally biased region" description="Pro residues" evidence="11">
    <location>
        <begin position="610"/>
        <end position="619"/>
    </location>
</feature>
<feature type="binding site" evidence="10">
    <location>
        <position position="973"/>
    </location>
    <ligand>
        <name>ATP</name>
        <dbReference type="ChEBI" id="CHEBI:30616"/>
    </ligand>
</feature>
<dbReference type="Pfam" id="PF07714">
    <property type="entry name" value="PK_Tyr_Ser-Thr"/>
    <property type="match status" value="1"/>
</dbReference>
<evidence type="ECO:0000256" key="6">
    <source>
        <dbReference type="ARBA" id="ARBA00022840"/>
    </source>
</evidence>
<keyword evidence="16" id="KW-1185">Reference proteome</keyword>
<feature type="region of interest" description="Disordered" evidence="11">
    <location>
        <begin position="1210"/>
        <end position="1231"/>
    </location>
</feature>
<dbReference type="OrthoDB" id="546826at2759"/>
<dbReference type="PROSITE" id="PS00109">
    <property type="entry name" value="PROTEIN_KINASE_TYR"/>
    <property type="match status" value="1"/>
</dbReference>
<dbReference type="PROSITE" id="PS50011">
    <property type="entry name" value="PROTEIN_KINASE_DOM"/>
    <property type="match status" value="1"/>
</dbReference>
<evidence type="ECO:0000256" key="7">
    <source>
        <dbReference type="ARBA" id="ARBA00023136"/>
    </source>
</evidence>
<dbReference type="SMART" id="SM00219">
    <property type="entry name" value="TyrKc"/>
    <property type="match status" value="1"/>
</dbReference>
<dbReference type="GO" id="GO:0005524">
    <property type="term" value="F:ATP binding"/>
    <property type="evidence" value="ECO:0007669"/>
    <property type="project" value="UniProtKB-UniRule"/>
</dbReference>
<keyword evidence="5" id="KW-0418">Kinase</keyword>
<dbReference type="PRINTS" id="PR00109">
    <property type="entry name" value="TYRKINASE"/>
</dbReference>